<dbReference type="PANTHER" id="PTHR46929:SF3">
    <property type="entry name" value="MYB_SANT-LIKE DOMAIN-CONTAINING PROTEIN"/>
    <property type="match status" value="1"/>
</dbReference>
<dbReference type="OrthoDB" id="3186724at2759"/>
<dbReference type="Proteomes" id="UP000515123">
    <property type="component" value="Linkage group 23"/>
</dbReference>
<evidence type="ECO:0000313" key="3">
    <source>
        <dbReference type="RefSeq" id="XP_020114165.1"/>
    </source>
</evidence>
<dbReference type="RefSeq" id="XP_020114165.1">
    <property type="nucleotide sequence ID" value="XM_020258576.1"/>
</dbReference>
<protein>
    <submittedName>
        <fullName evidence="3">Uncharacterized protein LOC109728213</fullName>
    </submittedName>
</protein>
<organism evidence="2 3">
    <name type="scientific">Ananas comosus</name>
    <name type="common">Pineapple</name>
    <name type="synonym">Ananas ananas</name>
    <dbReference type="NCBI Taxonomy" id="4615"/>
    <lineage>
        <taxon>Eukaryota</taxon>
        <taxon>Viridiplantae</taxon>
        <taxon>Streptophyta</taxon>
        <taxon>Embryophyta</taxon>
        <taxon>Tracheophyta</taxon>
        <taxon>Spermatophyta</taxon>
        <taxon>Magnoliopsida</taxon>
        <taxon>Liliopsida</taxon>
        <taxon>Poales</taxon>
        <taxon>Bromeliaceae</taxon>
        <taxon>Bromelioideae</taxon>
        <taxon>Ananas</taxon>
    </lineage>
</organism>
<dbReference type="Gene3D" id="3.10.20.90">
    <property type="entry name" value="Phosphatidylinositol 3-kinase Catalytic Subunit, Chain A, domain 1"/>
    <property type="match status" value="2"/>
</dbReference>
<sequence length="260" mass="29187">MEPWDSVGEPEFASEMEIVVRLGAVHNYVLLADGDNTVEDVLVEILGLDRAAQAPEPRLCFDDSELEKQKTLAEYGINLGSVLQLKCTPRVSAHSYDPTGIAKTNCAESTNSSMRPDRDGEMTIYVQSEYFGNYALEADSSNTIQDVLVTVLVSVLPIWQAATTLYCNGQLLERGKSLADYSIEDGSVLHLKRAALNFVPRGRVNMHHPKFSWDHQRQIVIAKDAEWNEYIKQNPDARPYRRRAIPYVDLLGILFVNTKV</sequence>
<reference evidence="2" key="1">
    <citation type="journal article" date="2015" name="Nat. Genet.">
        <title>The pineapple genome and the evolution of CAM photosynthesis.</title>
        <authorList>
            <person name="Ming R."/>
            <person name="VanBuren R."/>
            <person name="Wai C.M."/>
            <person name="Tang H."/>
            <person name="Schatz M.C."/>
            <person name="Bowers J.E."/>
            <person name="Lyons E."/>
            <person name="Wang M.L."/>
            <person name="Chen J."/>
            <person name="Biggers E."/>
            <person name="Zhang J."/>
            <person name="Huang L."/>
            <person name="Zhang L."/>
            <person name="Miao W."/>
            <person name="Zhang J."/>
            <person name="Ye Z."/>
            <person name="Miao C."/>
            <person name="Lin Z."/>
            <person name="Wang H."/>
            <person name="Zhou H."/>
            <person name="Yim W.C."/>
            <person name="Priest H.D."/>
            <person name="Zheng C."/>
            <person name="Woodhouse M."/>
            <person name="Edger P.P."/>
            <person name="Guyot R."/>
            <person name="Guo H.B."/>
            <person name="Guo H."/>
            <person name="Zheng G."/>
            <person name="Singh R."/>
            <person name="Sharma A."/>
            <person name="Min X."/>
            <person name="Zheng Y."/>
            <person name="Lee H."/>
            <person name="Gurtowski J."/>
            <person name="Sedlazeck F.J."/>
            <person name="Harkess A."/>
            <person name="McKain M.R."/>
            <person name="Liao Z."/>
            <person name="Fang J."/>
            <person name="Liu J."/>
            <person name="Zhang X."/>
            <person name="Zhang Q."/>
            <person name="Hu W."/>
            <person name="Qin Y."/>
            <person name="Wang K."/>
            <person name="Chen L.Y."/>
            <person name="Shirley N."/>
            <person name="Lin Y.R."/>
            <person name="Liu L.Y."/>
            <person name="Hernandez A.G."/>
            <person name="Wright C.L."/>
            <person name="Bulone V."/>
            <person name="Tuskan G.A."/>
            <person name="Heath K."/>
            <person name="Zee F."/>
            <person name="Moore P.H."/>
            <person name="Sunkar R."/>
            <person name="Leebens-Mack J.H."/>
            <person name="Mockler T."/>
            <person name="Bennetzen J.L."/>
            <person name="Freeling M."/>
            <person name="Sankoff D."/>
            <person name="Paterson A.H."/>
            <person name="Zhu X."/>
            <person name="Yang X."/>
            <person name="Smith J.A."/>
            <person name="Cushman J.C."/>
            <person name="Paull R.E."/>
            <person name="Yu Q."/>
        </authorList>
    </citation>
    <scope>NUCLEOTIDE SEQUENCE [LARGE SCALE GENOMIC DNA]</scope>
    <source>
        <strain evidence="2">cv. F153</strain>
    </source>
</reference>
<evidence type="ECO:0000259" key="1">
    <source>
        <dbReference type="PROSITE" id="PS50053"/>
    </source>
</evidence>
<dbReference type="AlphaFoldDB" id="A0A6P5HGZ9"/>
<dbReference type="GeneID" id="109728213"/>
<evidence type="ECO:0000313" key="2">
    <source>
        <dbReference type="Proteomes" id="UP000515123"/>
    </source>
</evidence>
<name>A0A6P5HGZ9_ANACO</name>
<feature type="domain" description="Ubiquitin-like" evidence="1">
    <location>
        <begin position="16"/>
        <end position="85"/>
    </location>
</feature>
<dbReference type="InterPro" id="IPR000626">
    <property type="entry name" value="Ubiquitin-like_dom"/>
</dbReference>
<dbReference type="PROSITE" id="PS50053">
    <property type="entry name" value="UBIQUITIN_2"/>
    <property type="match status" value="2"/>
</dbReference>
<reference evidence="3" key="2">
    <citation type="submission" date="2025-08" db="UniProtKB">
        <authorList>
            <consortium name="RefSeq"/>
        </authorList>
    </citation>
    <scope>IDENTIFICATION</scope>
    <source>
        <tissue evidence="3">Leaf</tissue>
    </source>
</reference>
<dbReference type="SUPFAM" id="SSF54236">
    <property type="entry name" value="Ubiquitin-like"/>
    <property type="match status" value="2"/>
</dbReference>
<proteinExistence type="predicted"/>
<feature type="domain" description="Ubiquitin-like" evidence="1">
    <location>
        <begin position="122"/>
        <end position="191"/>
    </location>
</feature>
<dbReference type="PANTHER" id="PTHR46929">
    <property type="entry name" value="EXPRESSED PROTEIN"/>
    <property type="match status" value="1"/>
</dbReference>
<keyword evidence="2" id="KW-1185">Reference proteome</keyword>
<gene>
    <name evidence="3" type="primary">LOC109728213</name>
</gene>
<accession>A0A6P5HGZ9</accession>
<dbReference type="InterPro" id="IPR029071">
    <property type="entry name" value="Ubiquitin-like_domsf"/>
</dbReference>
<dbReference type="CDD" id="cd17039">
    <property type="entry name" value="Ubl_ubiquitin_like"/>
    <property type="match status" value="2"/>
</dbReference>